<keyword evidence="5 7" id="KW-0378">Hydrolase</keyword>
<dbReference type="GO" id="GO:0016579">
    <property type="term" value="P:protein deubiquitination"/>
    <property type="evidence" value="ECO:0007669"/>
    <property type="project" value="InterPro"/>
</dbReference>
<proteinExistence type="inferred from homology"/>
<dbReference type="InterPro" id="IPR038765">
    <property type="entry name" value="Papain-like_cys_pep_sf"/>
</dbReference>
<dbReference type="GeneID" id="20090818"/>
<dbReference type="InterPro" id="IPR001394">
    <property type="entry name" value="Peptidase_C19_UCH"/>
</dbReference>
<keyword evidence="4 7" id="KW-0833">Ubl conjugation pathway</keyword>
<feature type="region of interest" description="Disordered" evidence="8">
    <location>
        <begin position="1"/>
        <end position="33"/>
    </location>
</feature>
<dbReference type="EMBL" id="KI914007">
    <property type="protein sequence ID" value="ETV91699.1"/>
    <property type="molecule type" value="Genomic_DNA"/>
</dbReference>
<feature type="domain" description="USP" evidence="9">
    <location>
        <begin position="215"/>
        <end position="570"/>
    </location>
</feature>
<dbReference type="AlphaFoldDB" id="A0A024TCG2"/>
<evidence type="ECO:0000256" key="3">
    <source>
        <dbReference type="ARBA" id="ARBA00022670"/>
    </source>
</evidence>
<name>A0A024TCG2_9STRA</name>
<feature type="compositionally biased region" description="Acidic residues" evidence="8">
    <location>
        <begin position="135"/>
        <end position="144"/>
    </location>
</feature>
<feature type="compositionally biased region" description="Low complexity" evidence="8">
    <location>
        <begin position="12"/>
        <end position="26"/>
    </location>
</feature>
<keyword evidence="3 7" id="KW-0645">Protease</keyword>
<dbReference type="PANTHER" id="PTHR21646">
    <property type="entry name" value="UBIQUITIN CARBOXYL-TERMINAL HYDROLASE"/>
    <property type="match status" value="1"/>
</dbReference>
<evidence type="ECO:0000259" key="9">
    <source>
        <dbReference type="PROSITE" id="PS50235"/>
    </source>
</evidence>
<dbReference type="CDD" id="cd02674">
    <property type="entry name" value="Peptidase_C19R"/>
    <property type="match status" value="1"/>
</dbReference>
<dbReference type="PROSITE" id="PS50235">
    <property type="entry name" value="USP_3"/>
    <property type="match status" value="1"/>
</dbReference>
<feature type="compositionally biased region" description="Basic and acidic residues" evidence="8">
    <location>
        <begin position="169"/>
        <end position="179"/>
    </location>
</feature>
<dbReference type="GO" id="GO:0004843">
    <property type="term" value="F:cysteine-type deubiquitinase activity"/>
    <property type="evidence" value="ECO:0007669"/>
    <property type="project" value="UniProtKB-UniRule"/>
</dbReference>
<dbReference type="VEuPathDB" id="FungiDB:H310_13768"/>
<dbReference type="SUPFAM" id="SSF54001">
    <property type="entry name" value="Cysteine proteinases"/>
    <property type="match status" value="1"/>
</dbReference>
<dbReference type="PROSITE" id="PS00973">
    <property type="entry name" value="USP_2"/>
    <property type="match status" value="1"/>
</dbReference>
<keyword evidence="6 7" id="KW-0788">Thiol protease</keyword>
<evidence type="ECO:0000256" key="2">
    <source>
        <dbReference type="ARBA" id="ARBA00009085"/>
    </source>
</evidence>
<organism evidence="10">
    <name type="scientific">Aphanomyces invadans</name>
    <dbReference type="NCBI Taxonomy" id="157072"/>
    <lineage>
        <taxon>Eukaryota</taxon>
        <taxon>Sar</taxon>
        <taxon>Stramenopiles</taxon>
        <taxon>Oomycota</taxon>
        <taxon>Saprolegniomycetes</taxon>
        <taxon>Saprolegniales</taxon>
        <taxon>Verrucalvaceae</taxon>
        <taxon>Aphanomyces</taxon>
    </lineage>
</organism>
<dbReference type="Gene3D" id="3.90.70.10">
    <property type="entry name" value="Cysteine proteinases"/>
    <property type="match status" value="1"/>
</dbReference>
<feature type="compositionally biased region" description="Polar residues" evidence="8">
    <location>
        <begin position="105"/>
        <end position="117"/>
    </location>
</feature>
<dbReference type="OrthoDB" id="292964at2759"/>
<comment type="similarity">
    <text evidence="2 7">Belongs to the peptidase C19 family.</text>
</comment>
<evidence type="ECO:0000256" key="7">
    <source>
        <dbReference type="RuleBase" id="RU366025"/>
    </source>
</evidence>
<dbReference type="eggNOG" id="KOG1868">
    <property type="taxonomic scope" value="Eukaryota"/>
</dbReference>
<evidence type="ECO:0000256" key="6">
    <source>
        <dbReference type="ARBA" id="ARBA00022807"/>
    </source>
</evidence>
<dbReference type="PROSITE" id="PS00972">
    <property type="entry name" value="USP_1"/>
    <property type="match status" value="1"/>
</dbReference>
<evidence type="ECO:0000313" key="10">
    <source>
        <dbReference type="EMBL" id="ETV91699.1"/>
    </source>
</evidence>
<reference evidence="10" key="1">
    <citation type="submission" date="2013-12" db="EMBL/GenBank/DDBJ databases">
        <title>The Genome Sequence of Aphanomyces invadans NJM9701.</title>
        <authorList>
            <consortium name="The Broad Institute Genomics Platform"/>
            <person name="Russ C."/>
            <person name="Tyler B."/>
            <person name="van West P."/>
            <person name="Dieguez-Uribeondo J."/>
            <person name="Young S.K."/>
            <person name="Zeng Q."/>
            <person name="Gargeya S."/>
            <person name="Fitzgerald M."/>
            <person name="Abouelleil A."/>
            <person name="Alvarado L."/>
            <person name="Chapman S.B."/>
            <person name="Gainer-Dewar J."/>
            <person name="Goldberg J."/>
            <person name="Griggs A."/>
            <person name="Gujja S."/>
            <person name="Hansen M."/>
            <person name="Howarth C."/>
            <person name="Imamovic A."/>
            <person name="Ireland A."/>
            <person name="Larimer J."/>
            <person name="McCowan C."/>
            <person name="Murphy C."/>
            <person name="Pearson M."/>
            <person name="Poon T.W."/>
            <person name="Priest M."/>
            <person name="Roberts A."/>
            <person name="Saif S."/>
            <person name="Shea T."/>
            <person name="Sykes S."/>
            <person name="Wortman J."/>
            <person name="Nusbaum C."/>
            <person name="Birren B."/>
        </authorList>
    </citation>
    <scope>NUCLEOTIDE SEQUENCE [LARGE SCALE GENOMIC DNA]</scope>
    <source>
        <strain evidence="10">NJM9701</strain>
    </source>
</reference>
<dbReference type="GO" id="GO:0006508">
    <property type="term" value="P:proteolysis"/>
    <property type="evidence" value="ECO:0007669"/>
    <property type="project" value="UniProtKB-KW"/>
</dbReference>
<dbReference type="InterPro" id="IPR018200">
    <property type="entry name" value="USP_CS"/>
</dbReference>
<evidence type="ECO:0000256" key="8">
    <source>
        <dbReference type="SAM" id="MobiDB-lite"/>
    </source>
</evidence>
<feature type="compositionally biased region" description="Polar residues" evidence="8">
    <location>
        <begin position="156"/>
        <end position="168"/>
    </location>
</feature>
<accession>A0A024TCG2</accession>
<evidence type="ECO:0000256" key="4">
    <source>
        <dbReference type="ARBA" id="ARBA00022786"/>
    </source>
</evidence>
<feature type="region of interest" description="Disordered" evidence="8">
    <location>
        <begin position="58"/>
        <end position="179"/>
    </location>
</feature>
<dbReference type="RefSeq" id="XP_008879625.1">
    <property type="nucleotide sequence ID" value="XM_008881403.1"/>
</dbReference>
<dbReference type="InterPro" id="IPR028889">
    <property type="entry name" value="USP"/>
</dbReference>
<dbReference type="STRING" id="157072.A0A024TCG2"/>
<evidence type="ECO:0000256" key="1">
    <source>
        <dbReference type="ARBA" id="ARBA00000707"/>
    </source>
</evidence>
<sequence length="575" mass="63624">MAKTAALSLANSSWQSSTAPQQTQQQHGLGAVTGAASNNVEVACSSTDEDMLQKMERMVSNRTGSRRKQLSDHIDSSTSASSSRLHSRLLARGPSSRSTLRESPRTTLHALNNQPAGTATAEDAKRPAPLSADYNDCDMNYDEDGNGKLVLPPAGSINSVAYSGPKPSSNKEPRRDATASDKLETIALISARSPSTSSLQPSIVVGGSTSVKGAVGLQNLGNTCFMNSCLQCLNNVHSVMKYFRSNGHLNELNESSPTHGKLACVFGDLSQALWSGAEFSSTRPVELKRVVGKLASRFVGYDQHDAQEFLRFLLDGLHEDLNRILKKPPYYEIPDRPQASERDISEEYWQYYVKRNSSALSEQFCGQLRSEVTCQTCRHRSICFDVFWDLSLPVPKKAKGGMIRFGALKSSSDDDDSSMCTVQECLRAYTEEEHLKDEDAFYCSSCKTHRSVVKSICLQRCPNVLVLHLKRFSYSTFSRDKVSTAVKFPTEGLDIKDFCSKDNAYYDKCWEYDLVGMIHHMGTLNGGHYTAECRNPENGNWYDFNDETVSALKKPHAASSSAYILFYQRKGAITK</sequence>
<comment type="catalytic activity">
    <reaction evidence="1 7">
        <text>Thiol-dependent hydrolysis of ester, thioester, amide, peptide and isopeptide bonds formed by the C-terminal Gly of ubiquitin (a 76-residue protein attached to proteins as an intracellular targeting signal).</text>
        <dbReference type="EC" id="3.4.19.12"/>
    </reaction>
</comment>
<dbReference type="InterPro" id="IPR050185">
    <property type="entry name" value="Ub_carboxyl-term_hydrolase"/>
</dbReference>
<dbReference type="PANTHER" id="PTHR21646:SF24">
    <property type="entry name" value="UBIQUITIN CARBOXYL-TERMINAL HYDROLASE"/>
    <property type="match status" value="1"/>
</dbReference>
<protein>
    <recommendedName>
        <fullName evidence="7">Ubiquitin carboxyl-terminal hydrolase</fullName>
        <ecNumber evidence="7">3.4.19.12</ecNumber>
    </recommendedName>
</protein>
<dbReference type="Pfam" id="PF00443">
    <property type="entry name" value="UCH"/>
    <property type="match status" value="1"/>
</dbReference>
<gene>
    <name evidence="10" type="ORF">H310_13768</name>
</gene>
<evidence type="ECO:0000256" key="5">
    <source>
        <dbReference type="ARBA" id="ARBA00022801"/>
    </source>
</evidence>
<dbReference type="EC" id="3.4.19.12" evidence="7"/>
<feature type="compositionally biased region" description="Low complexity" evidence="8">
    <location>
        <begin position="76"/>
        <end position="91"/>
    </location>
</feature>